<dbReference type="SUPFAM" id="SSF53850">
    <property type="entry name" value="Periplasmic binding protein-like II"/>
    <property type="match status" value="1"/>
</dbReference>
<keyword evidence="2" id="KW-0732">Signal</keyword>
<reference evidence="3 4" key="2">
    <citation type="submission" date="2023-06" db="EMBL/GenBank/DDBJ databases">
        <title>Identification and characterization of horizontal gene transfer across gut microbiota members of farm animals based on homology search.</title>
        <authorList>
            <person name="Schwarzerova J."/>
            <person name="Nykrynova M."/>
            <person name="Jureckova K."/>
            <person name="Cejkova D."/>
            <person name="Rychlik I."/>
        </authorList>
    </citation>
    <scope>NUCLEOTIDE SEQUENCE [LARGE SCALE GENOMIC DNA]</scope>
    <source>
        <strain evidence="3 4">ET340</strain>
    </source>
</reference>
<dbReference type="SUPFAM" id="SSF63829">
    <property type="entry name" value="Calcium-dependent phosphotriesterase"/>
    <property type="match status" value="1"/>
</dbReference>
<dbReference type="EMBL" id="JAUDCL010000014">
    <property type="protein sequence ID" value="MDM8201438.1"/>
    <property type="molecule type" value="Genomic_DNA"/>
</dbReference>
<keyword evidence="4" id="KW-1185">Reference proteome</keyword>
<evidence type="ECO:0000313" key="3">
    <source>
        <dbReference type="EMBL" id="MDM8201438.1"/>
    </source>
</evidence>
<reference evidence="4" key="1">
    <citation type="submission" date="2023-06" db="EMBL/GenBank/DDBJ databases">
        <title>Identification and characterization of horizontal gene transfer across gut microbiota members of farm animals based on homology search.</title>
        <authorList>
            <person name="Zeman M."/>
            <person name="Kubasova T."/>
            <person name="Jahodarova E."/>
            <person name="Nykrynova M."/>
            <person name="Rychlik I."/>
        </authorList>
    </citation>
    <scope>NUCLEOTIDE SEQUENCE [LARGE SCALE GENOMIC DNA]</scope>
    <source>
        <strain evidence="4">ET340</strain>
    </source>
</reference>
<reference evidence="3 4" key="3">
    <citation type="submission" date="2023-06" db="EMBL/GenBank/DDBJ databases">
        <authorList>
            <person name="Zeman M."/>
            <person name="Kubasova T."/>
            <person name="Jahodarova E."/>
            <person name="Nykrynova M."/>
            <person name="Rychlik I."/>
        </authorList>
    </citation>
    <scope>NUCLEOTIDE SEQUENCE [LARGE SCALE GENOMIC DNA]</scope>
    <source>
        <strain evidence="3 4">ET340</strain>
    </source>
</reference>
<protein>
    <submittedName>
        <fullName evidence="3">Extracellular solute-binding protein</fullName>
    </submittedName>
</protein>
<accession>A0ABT7URC2</accession>
<evidence type="ECO:0000256" key="1">
    <source>
        <dbReference type="SAM" id="MobiDB-lite"/>
    </source>
</evidence>
<dbReference type="PROSITE" id="PS51257">
    <property type="entry name" value="PROKAR_LIPOPROTEIN"/>
    <property type="match status" value="1"/>
</dbReference>
<gene>
    <name evidence="3" type="ORF">QUW08_09060</name>
</gene>
<feature type="signal peptide" evidence="2">
    <location>
        <begin position="1"/>
        <end position="27"/>
    </location>
</feature>
<dbReference type="Pfam" id="PF01547">
    <property type="entry name" value="SBP_bac_1"/>
    <property type="match status" value="1"/>
</dbReference>
<organism evidence="3 4">
    <name type="scientific">Allofournierella massiliensis</name>
    <dbReference type="NCBI Taxonomy" id="1650663"/>
    <lineage>
        <taxon>Bacteria</taxon>
        <taxon>Bacillati</taxon>
        <taxon>Bacillota</taxon>
        <taxon>Clostridia</taxon>
        <taxon>Eubacteriales</taxon>
        <taxon>Oscillospiraceae</taxon>
        <taxon>Allofournierella</taxon>
    </lineage>
</organism>
<comment type="caution">
    <text evidence="3">The sequence shown here is derived from an EMBL/GenBank/DDBJ whole genome shotgun (WGS) entry which is preliminary data.</text>
</comment>
<proteinExistence type="predicted"/>
<evidence type="ECO:0000256" key="2">
    <source>
        <dbReference type="SAM" id="SignalP"/>
    </source>
</evidence>
<sequence>MNKKRFFRRFAAWITTAIMAASLAGCASQESPVSLTANSTASGSTTATTGSWQQQDVTPSEDARSFRSVITLADGTVRMLEMRGDNTVVLWASSDNGVSWQESPNDWAQQTGAGSFGVTRLLPGGSCFVTTVTAGEGERSFHYWIQNAGSSTLQSVTLPDSFVELSDAQPVDEDTLLLLGLTLSPASGDVPDVLVDENGMMRTIAVWKLELSTGTCEELPGLANDFGGSTISGMAPDPSEPDSFYSLRYLESGAQLVHTSLNGSSSVVFENLPDPSAFASCSDEDGNYYYASQAGIYRVAKGGSLAELVVDGSATTLANTNNTPWGMTRCADGSFLVIVLESQTSQDEQGGGSLPRVYRYYWDADATTAPASSTLTVWSLENSDTVRSAITLYEAAHPGCTVEYEAALEDSAVTQEDAVSNLNAALLAGSGPDVIILDGLDWEAYEEKGLLADLSSYVDTSTLQANLAEPFLNEDGGACVLPARFTIPVLCGSREDLDAAQTLDGLAGLLLSLPARPAWDASDSGYYQPLDEPYGLGFVSVEQLLNFALETSAPALTEGGVNSSAVADVLHFVQQVGSYYGMDHYQGLISNGVVSGSDTGEGVSYGDGSYECFSTGNARMAWDEMLIPAYVQAVHTEDDSFTVALRPGLTEGAFLPKTLVGISVSSSRSEEAGAFVATLFGDEVQNTWQQDGMPVQAAALNSSISRNCPDDAARSNAQELIDALKTPVTQTDSTVYTALLESANALVAGETTLEQAQTGVEDALALYLAEQS</sequence>
<dbReference type="InterPro" id="IPR006059">
    <property type="entry name" value="SBP"/>
</dbReference>
<feature type="chain" id="PRO_5045683664" evidence="2">
    <location>
        <begin position="28"/>
        <end position="772"/>
    </location>
</feature>
<dbReference type="Proteomes" id="UP001529380">
    <property type="component" value="Unassembled WGS sequence"/>
</dbReference>
<name>A0ABT7URC2_9FIRM</name>
<feature type="compositionally biased region" description="Low complexity" evidence="1">
    <location>
        <begin position="36"/>
        <end position="51"/>
    </location>
</feature>
<dbReference type="Gene3D" id="3.40.190.10">
    <property type="entry name" value="Periplasmic binding protein-like II"/>
    <property type="match status" value="1"/>
</dbReference>
<dbReference type="RefSeq" id="WP_289599958.1">
    <property type="nucleotide sequence ID" value="NZ_JAUDCL010000014.1"/>
</dbReference>
<evidence type="ECO:0000313" key="4">
    <source>
        <dbReference type="Proteomes" id="UP001529380"/>
    </source>
</evidence>
<feature type="region of interest" description="Disordered" evidence="1">
    <location>
        <begin position="35"/>
        <end position="58"/>
    </location>
</feature>